<dbReference type="Pfam" id="PF00484">
    <property type="entry name" value="Pro_CA"/>
    <property type="match status" value="1"/>
</dbReference>
<dbReference type="Proteomes" id="UP001595711">
    <property type="component" value="Unassembled WGS sequence"/>
</dbReference>
<comment type="cofactor">
    <cofactor evidence="1">
        <name>Zn(2+)</name>
        <dbReference type="ChEBI" id="CHEBI:29105"/>
    </cofactor>
</comment>
<dbReference type="SUPFAM" id="SSF53056">
    <property type="entry name" value="beta-carbonic anhydrase, cab"/>
    <property type="match status" value="1"/>
</dbReference>
<accession>A0ABV7VL05</accession>
<dbReference type="InterPro" id="IPR015892">
    <property type="entry name" value="Carbonic_anhydrase_CS"/>
</dbReference>
<comment type="function">
    <text evidence="8">Reversible hydration of carbon dioxide.</text>
</comment>
<dbReference type="CDD" id="cd00883">
    <property type="entry name" value="beta_CA_cladeA"/>
    <property type="match status" value="1"/>
</dbReference>
<dbReference type="EMBL" id="JBHRYJ010000006">
    <property type="protein sequence ID" value="MFC3677920.1"/>
    <property type="molecule type" value="Genomic_DNA"/>
</dbReference>
<sequence>MTSDLKPLFDSNRIWAADKLRTDPGFFDRLAHQQNPGYLWIGCADSRVPATEICGLDPGEMFVHRNVANLVHPADINCLSVLQFAVEFLKVKHVIVTGHYGCGGVRAAMQPEQLGLIDHWLLPIRETYEKNKVELRAMVDEYKRLNALCELNVREQVVNLTKTSIVQNAWARGQELSLHGWVYGLTNGLVRDLGVTVSGPEGLSDIFRTKTKSEAGD</sequence>
<keyword evidence="4" id="KW-0479">Metal-binding</keyword>
<dbReference type="NCBIfam" id="NF007756">
    <property type="entry name" value="PRK10437.1"/>
    <property type="match status" value="1"/>
</dbReference>
<evidence type="ECO:0000256" key="5">
    <source>
        <dbReference type="ARBA" id="ARBA00022833"/>
    </source>
</evidence>
<keyword evidence="5 8" id="KW-0862">Zinc</keyword>
<reference evidence="10" key="1">
    <citation type="journal article" date="2019" name="Int. J. Syst. Evol. Microbiol.">
        <title>The Global Catalogue of Microorganisms (GCM) 10K type strain sequencing project: providing services to taxonomists for standard genome sequencing and annotation.</title>
        <authorList>
            <consortium name="The Broad Institute Genomics Platform"/>
            <consortium name="The Broad Institute Genome Sequencing Center for Infectious Disease"/>
            <person name="Wu L."/>
            <person name="Ma J."/>
        </authorList>
    </citation>
    <scope>NUCLEOTIDE SEQUENCE [LARGE SCALE GENOMIC DNA]</scope>
    <source>
        <strain evidence="10">KCTC 42182</strain>
    </source>
</reference>
<gene>
    <name evidence="9" type="primary">can</name>
    <name evidence="9" type="ORF">ACFOOQ_20370</name>
</gene>
<evidence type="ECO:0000256" key="4">
    <source>
        <dbReference type="ARBA" id="ARBA00022723"/>
    </source>
</evidence>
<dbReference type="PANTHER" id="PTHR11002">
    <property type="entry name" value="CARBONIC ANHYDRASE"/>
    <property type="match status" value="1"/>
</dbReference>
<comment type="caution">
    <text evidence="9">The sequence shown here is derived from an EMBL/GenBank/DDBJ whole genome shotgun (WGS) entry which is preliminary data.</text>
</comment>
<dbReference type="PROSITE" id="PS00704">
    <property type="entry name" value="PROK_CO2_ANHYDRASE_1"/>
    <property type="match status" value="1"/>
</dbReference>
<organism evidence="9 10">
    <name type="scientific">Ferrovibrio xuzhouensis</name>
    <dbReference type="NCBI Taxonomy" id="1576914"/>
    <lineage>
        <taxon>Bacteria</taxon>
        <taxon>Pseudomonadati</taxon>
        <taxon>Pseudomonadota</taxon>
        <taxon>Alphaproteobacteria</taxon>
        <taxon>Rhodospirillales</taxon>
        <taxon>Rhodospirillaceae</taxon>
        <taxon>Ferrovibrio</taxon>
    </lineage>
</organism>
<protein>
    <recommendedName>
        <fullName evidence="3 8">Carbonic anhydrase</fullName>
        <ecNumber evidence="3 8">4.2.1.1</ecNumber>
    </recommendedName>
    <alternativeName>
        <fullName evidence="8">Carbonate dehydratase</fullName>
    </alternativeName>
</protein>
<evidence type="ECO:0000256" key="8">
    <source>
        <dbReference type="RuleBase" id="RU003956"/>
    </source>
</evidence>
<evidence type="ECO:0000313" key="9">
    <source>
        <dbReference type="EMBL" id="MFC3677920.1"/>
    </source>
</evidence>
<evidence type="ECO:0000313" key="10">
    <source>
        <dbReference type="Proteomes" id="UP001595711"/>
    </source>
</evidence>
<dbReference type="RefSeq" id="WP_379729535.1">
    <property type="nucleotide sequence ID" value="NZ_JBHRYJ010000006.1"/>
</dbReference>
<evidence type="ECO:0000256" key="6">
    <source>
        <dbReference type="ARBA" id="ARBA00023239"/>
    </source>
</evidence>
<evidence type="ECO:0000256" key="2">
    <source>
        <dbReference type="ARBA" id="ARBA00006217"/>
    </source>
</evidence>
<dbReference type="EC" id="4.2.1.1" evidence="3 8"/>
<keyword evidence="10" id="KW-1185">Reference proteome</keyword>
<evidence type="ECO:0000256" key="7">
    <source>
        <dbReference type="ARBA" id="ARBA00048348"/>
    </source>
</evidence>
<dbReference type="PANTHER" id="PTHR11002:SF76">
    <property type="entry name" value="CARBONIC ANHYDRASE"/>
    <property type="match status" value="1"/>
</dbReference>
<comment type="catalytic activity">
    <reaction evidence="7 8">
        <text>hydrogencarbonate + H(+) = CO2 + H2O</text>
        <dbReference type="Rhea" id="RHEA:10748"/>
        <dbReference type="ChEBI" id="CHEBI:15377"/>
        <dbReference type="ChEBI" id="CHEBI:15378"/>
        <dbReference type="ChEBI" id="CHEBI:16526"/>
        <dbReference type="ChEBI" id="CHEBI:17544"/>
        <dbReference type="EC" id="4.2.1.1"/>
    </reaction>
</comment>
<comment type="similarity">
    <text evidence="2 8">Belongs to the beta-class carbonic anhydrase family.</text>
</comment>
<proteinExistence type="inferred from homology"/>
<dbReference type="InterPro" id="IPR036874">
    <property type="entry name" value="Carbonic_anhydrase_sf"/>
</dbReference>
<evidence type="ECO:0000256" key="1">
    <source>
        <dbReference type="ARBA" id="ARBA00001947"/>
    </source>
</evidence>
<name>A0ABV7VL05_9PROT</name>
<dbReference type="Gene3D" id="3.40.1050.10">
    <property type="entry name" value="Carbonic anhydrase"/>
    <property type="match status" value="1"/>
</dbReference>
<dbReference type="PROSITE" id="PS00705">
    <property type="entry name" value="PROK_CO2_ANHYDRASE_2"/>
    <property type="match status" value="1"/>
</dbReference>
<dbReference type="InterPro" id="IPR001765">
    <property type="entry name" value="Carbonic_anhydrase"/>
</dbReference>
<dbReference type="SMART" id="SM00947">
    <property type="entry name" value="Pro_CA"/>
    <property type="match status" value="1"/>
</dbReference>
<keyword evidence="6 8" id="KW-0456">Lyase</keyword>
<evidence type="ECO:0000256" key="3">
    <source>
        <dbReference type="ARBA" id="ARBA00012925"/>
    </source>
</evidence>